<organism evidence="2 3">
    <name type="scientific">Macrosiphum euphorbiae</name>
    <name type="common">potato aphid</name>
    <dbReference type="NCBI Taxonomy" id="13131"/>
    <lineage>
        <taxon>Eukaryota</taxon>
        <taxon>Metazoa</taxon>
        <taxon>Ecdysozoa</taxon>
        <taxon>Arthropoda</taxon>
        <taxon>Hexapoda</taxon>
        <taxon>Insecta</taxon>
        <taxon>Pterygota</taxon>
        <taxon>Neoptera</taxon>
        <taxon>Paraneoptera</taxon>
        <taxon>Hemiptera</taxon>
        <taxon>Sternorrhyncha</taxon>
        <taxon>Aphidomorpha</taxon>
        <taxon>Aphidoidea</taxon>
        <taxon>Aphididae</taxon>
        <taxon>Macrosiphini</taxon>
        <taxon>Macrosiphum</taxon>
    </lineage>
</organism>
<sequence>MDKGVALGRKRLFWRKTALKTQFVCVHKDTTRKRTQNMSGRWCKSHGVKTRGDHGGSHCVQRRAGEKRLFWRKTALKHNSCVCTRTRHENGLKTCPGGGFGADGHKETQLRYDERAKMAEPRTTDGGQQRNGDNTKRATTAGWCCKERGCSWWGVGR</sequence>
<evidence type="ECO:0000313" key="3">
    <source>
        <dbReference type="Proteomes" id="UP001160148"/>
    </source>
</evidence>
<dbReference type="Proteomes" id="UP001160148">
    <property type="component" value="Unassembled WGS sequence"/>
</dbReference>
<feature type="region of interest" description="Disordered" evidence="1">
    <location>
        <begin position="118"/>
        <end position="137"/>
    </location>
</feature>
<evidence type="ECO:0000256" key="1">
    <source>
        <dbReference type="SAM" id="MobiDB-lite"/>
    </source>
</evidence>
<dbReference type="AlphaFoldDB" id="A0AAV0WSC7"/>
<proteinExistence type="predicted"/>
<keyword evidence="3" id="KW-1185">Reference proteome</keyword>
<gene>
    <name evidence="2" type="ORF">MEUPH1_LOCUS14234</name>
</gene>
<accession>A0AAV0WSC7</accession>
<reference evidence="2 3" key="1">
    <citation type="submission" date="2023-01" db="EMBL/GenBank/DDBJ databases">
        <authorList>
            <person name="Whitehead M."/>
        </authorList>
    </citation>
    <scope>NUCLEOTIDE SEQUENCE [LARGE SCALE GENOMIC DNA]</scope>
</reference>
<evidence type="ECO:0000313" key="2">
    <source>
        <dbReference type="EMBL" id="CAI6358747.1"/>
    </source>
</evidence>
<name>A0AAV0WSC7_9HEMI</name>
<protein>
    <submittedName>
        <fullName evidence="2">Uncharacterized protein</fullName>
    </submittedName>
</protein>
<comment type="caution">
    <text evidence="2">The sequence shown here is derived from an EMBL/GenBank/DDBJ whole genome shotgun (WGS) entry which is preliminary data.</text>
</comment>
<dbReference type="EMBL" id="CARXXK010000002">
    <property type="protein sequence ID" value="CAI6358747.1"/>
    <property type="molecule type" value="Genomic_DNA"/>
</dbReference>